<evidence type="ECO:0000313" key="1">
    <source>
        <dbReference type="EMBL" id="KAJ7204839.1"/>
    </source>
</evidence>
<dbReference type="Proteomes" id="UP001219525">
    <property type="component" value="Unassembled WGS sequence"/>
</dbReference>
<feature type="non-terminal residue" evidence="1">
    <location>
        <position position="1"/>
    </location>
</feature>
<gene>
    <name evidence="1" type="ORF">GGX14DRAFT_336175</name>
</gene>
<organism evidence="1 2">
    <name type="scientific">Mycena pura</name>
    <dbReference type="NCBI Taxonomy" id="153505"/>
    <lineage>
        <taxon>Eukaryota</taxon>
        <taxon>Fungi</taxon>
        <taxon>Dikarya</taxon>
        <taxon>Basidiomycota</taxon>
        <taxon>Agaricomycotina</taxon>
        <taxon>Agaricomycetes</taxon>
        <taxon>Agaricomycetidae</taxon>
        <taxon>Agaricales</taxon>
        <taxon>Marasmiineae</taxon>
        <taxon>Mycenaceae</taxon>
        <taxon>Mycena</taxon>
    </lineage>
</organism>
<name>A0AAD6V853_9AGAR</name>
<sequence length="94" mass="10436">YKTLEFYGQSILTTEGSDWRRHRRIATPAFNEAGNALVWKETVRIVNEWFAELDTRAQAVGGACAPFTINAQQALATLLIISSAGFGRCASWNE</sequence>
<feature type="non-terminal residue" evidence="1">
    <location>
        <position position="94"/>
    </location>
</feature>
<evidence type="ECO:0008006" key="3">
    <source>
        <dbReference type="Google" id="ProtNLM"/>
    </source>
</evidence>
<keyword evidence="2" id="KW-1185">Reference proteome</keyword>
<dbReference type="EMBL" id="JARJCW010000046">
    <property type="protein sequence ID" value="KAJ7204839.1"/>
    <property type="molecule type" value="Genomic_DNA"/>
</dbReference>
<dbReference type="GO" id="GO:0016705">
    <property type="term" value="F:oxidoreductase activity, acting on paired donors, with incorporation or reduction of molecular oxygen"/>
    <property type="evidence" value="ECO:0007669"/>
    <property type="project" value="InterPro"/>
</dbReference>
<evidence type="ECO:0000313" key="2">
    <source>
        <dbReference type="Proteomes" id="UP001219525"/>
    </source>
</evidence>
<dbReference type="Gene3D" id="1.10.630.10">
    <property type="entry name" value="Cytochrome P450"/>
    <property type="match status" value="1"/>
</dbReference>
<dbReference type="GO" id="GO:0004497">
    <property type="term" value="F:monooxygenase activity"/>
    <property type="evidence" value="ECO:0007669"/>
    <property type="project" value="InterPro"/>
</dbReference>
<dbReference type="SUPFAM" id="SSF48264">
    <property type="entry name" value="Cytochrome P450"/>
    <property type="match status" value="1"/>
</dbReference>
<comment type="caution">
    <text evidence="1">The sequence shown here is derived from an EMBL/GenBank/DDBJ whole genome shotgun (WGS) entry which is preliminary data.</text>
</comment>
<reference evidence="1" key="1">
    <citation type="submission" date="2023-03" db="EMBL/GenBank/DDBJ databases">
        <title>Massive genome expansion in bonnet fungi (Mycena s.s.) driven by repeated elements and novel gene families across ecological guilds.</title>
        <authorList>
            <consortium name="Lawrence Berkeley National Laboratory"/>
            <person name="Harder C.B."/>
            <person name="Miyauchi S."/>
            <person name="Viragh M."/>
            <person name="Kuo A."/>
            <person name="Thoen E."/>
            <person name="Andreopoulos B."/>
            <person name="Lu D."/>
            <person name="Skrede I."/>
            <person name="Drula E."/>
            <person name="Henrissat B."/>
            <person name="Morin E."/>
            <person name="Kohler A."/>
            <person name="Barry K."/>
            <person name="LaButti K."/>
            <person name="Morin E."/>
            <person name="Salamov A."/>
            <person name="Lipzen A."/>
            <person name="Mereny Z."/>
            <person name="Hegedus B."/>
            <person name="Baldrian P."/>
            <person name="Stursova M."/>
            <person name="Weitz H."/>
            <person name="Taylor A."/>
            <person name="Grigoriev I.V."/>
            <person name="Nagy L.G."/>
            <person name="Martin F."/>
            <person name="Kauserud H."/>
        </authorList>
    </citation>
    <scope>NUCLEOTIDE SEQUENCE</scope>
    <source>
        <strain evidence="1">9144</strain>
    </source>
</reference>
<protein>
    <recommendedName>
        <fullName evidence="3">Cytochrome P450</fullName>
    </recommendedName>
</protein>
<dbReference type="InterPro" id="IPR036396">
    <property type="entry name" value="Cyt_P450_sf"/>
</dbReference>
<proteinExistence type="predicted"/>
<dbReference type="AlphaFoldDB" id="A0AAD6V853"/>
<accession>A0AAD6V853</accession>
<dbReference type="GO" id="GO:0020037">
    <property type="term" value="F:heme binding"/>
    <property type="evidence" value="ECO:0007669"/>
    <property type="project" value="InterPro"/>
</dbReference>
<dbReference type="GO" id="GO:0005506">
    <property type="term" value="F:iron ion binding"/>
    <property type="evidence" value="ECO:0007669"/>
    <property type="project" value="InterPro"/>
</dbReference>